<dbReference type="PANTHER" id="PTHR35147:SF3">
    <property type="entry name" value="CHEMORECEPTOR GLUTAMINE DEAMIDASE CHED 1-RELATED"/>
    <property type="match status" value="1"/>
</dbReference>
<comment type="caution">
    <text evidence="4">The sequence shown here is derived from an EMBL/GenBank/DDBJ whole genome shotgun (WGS) entry which is preliminary data.</text>
</comment>
<evidence type="ECO:0000313" key="5">
    <source>
        <dbReference type="Proteomes" id="UP000218113"/>
    </source>
</evidence>
<keyword evidence="2 3" id="KW-0378">Hydrolase</keyword>
<sequence>MANPYHLTTAKRNYHVQPGEVFLSKEDMRITTLLGSCVAVCIWDSHRKMAGMNHIMLPITMEEEFASTKYGNVATFVLYDMIRKEGSLPRFLEAQVFGGASRLALVDAGPAMNVGARNIEITLKVLEKLKVKVVRKEVGGHRGRKIYFDVQTGLVKASFIKRFNFLDERNRSLNNNRR</sequence>
<dbReference type="Pfam" id="PF03975">
    <property type="entry name" value="CheD"/>
    <property type="match status" value="1"/>
</dbReference>
<keyword evidence="1 3" id="KW-0145">Chemotaxis</keyword>
<dbReference type="PANTHER" id="PTHR35147">
    <property type="entry name" value="CHEMORECEPTOR GLUTAMINE DEAMIDASE CHED-RELATED"/>
    <property type="match status" value="1"/>
</dbReference>
<dbReference type="InterPro" id="IPR005659">
    <property type="entry name" value="Chemorcpt_Glu_NH3ase_CheD"/>
</dbReference>
<dbReference type="CDD" id="cd16352">
    <property type="entry name" value="CheD"/>
    <property type="match status" value="1"/>
</dbReference>
<dbReference type="GO" id="GO:0006935">
    <property type="term" value="P:chemotaxis"/>
    <property type="evidence" value="ECO:0007669"/>
    <property type="project" value="UniProtKB-UniRule"/>
</dbReference>
<dbReference type="InterPro" id="IPR011324">
    <property type="entry name" value="Cytotoxic_necrot_fac-like_cat"/>
</dbReference>
<evidence type="ECO:0000256" key="1">
    <source>
        <dbReference type="ARBA" id="ARBA00022500"/>
    </source>
</evidence>
<name>A0A2A4TAT6_9DELT</name>
<dbReference type="SUPFAM" id="SSF64438">
    <property type="entry name" value="CNF1/YfiH-like putative cysteine hydrolases"/>
    <property type="match status" value="1"/>
</dbReference>
<comment type="function">
    <text evidence="3">Probably deamidates glutamine residues to glutamate on methyl-accepting chemotaxis receptors (MCPs), playing an important role in chemotaxis.</text>
</comment>
<gene>
    <name evidence="3" type="primary">cheD</name>
    <name evidence="4" type="ORF">COB67_00880</name>
</gene>
<protein>
    <recommendedName>
        <fullName evidence="3">Probable chemoreceptor glutamine deamidase CheD</fullName>
        <ecNumber evidence="3">3.5.1.44</ecNumber>
    </recommendedName>
</protein>
<dbReference type="HAMAP" id="MF_01440">
    <property type="entry name" value="CheD"/>
    <property type="match status" value="1"/>
</dbReference>
<evidence type="ECO:0000256" key="2">
    <source>
        <dbReference type="ARBA" id="ARBA00022801"/>
    </source>
</evidence>
<dbReference type="EC" id="3.5.1.44" evidence="3"/>
<evidence type="ECO:0000256" key="3">
    <source>
        <dbReference type="HAMAP-Rule" id="MF_01440"/>
    </source>
</evidence>
<dbReference type="Gene3D" id="3.30.1330.200">
    <property type="match status" value="1"/>
</dbReference>
<dbReference type="GO" id="GO:0050568">
    <property type="term" value="F:protein-glutamine glutaminase activity"/>
    <property type="evidence" value="ECO:0007669"/>
    <property type="project" value="UniProtKB-UniRule"/>
</dbReference>
<comment type="similarity">
    <text evidence="3">Belongs to the CheD family.</text>
</comment>
<accession>A0A2A4TAT6</accession>
<dbReference type="AlphaFoldDB" id="A0A2A4TAT6"/>
<comment type="catalytic activity">
    <reaction evidence="3">
        <text>L-glutaminyl-[protein] + H2O = L-glutamyl-[protein] + NH4(+)</text>
        <dbReference type="Rhea" id="RHEA:16441"/>
        <dbReference type="Rhea" id="RHEA-COMP:10207"/>
        <dbReference type="Rhea" id="RHEA-COMP:10208"/>
        <dbReference type="ChEBI" id="CHEBI:15377"/>
        <dbReference type="ChEBI" id="CHEBI:28938"/>
        <dbReference type="ChEBI" id="CHEBI:29973"/>
        <dbReference type="ChEBI" id="CHEBI:30011"/>
        <dbReference type="EC" id="3.5.1.44"/>
    </reaction>
</comment>
<evidence type="ECO:0000313" key="4">
    <source>
        <dbReference type="EMBL" id="PCI30736.1"/>
    </source>
</evidence>
<organism evidence="4 5">
    <name type="scientific">SAR324 cluster bacterium</name>
    <dbReference type="NCBI Taxonomy" id="2024889"/>
    <lineage>
        <taxon>Bacteria</taxon>
        <taxon>Deltaproteobacteria</taxon>
        <taxon>SAR324 cluster</taxon>
    </lineage>
</organism>
<reference evidence="5" key="1">
    <citation type="submission" date="2017-08" db="EMBL/GenBank/DDBJ databases">
        <title>A dynamic microbial community with high functional redundancy inhabits the cold, oxic subseafloor aquifer.</title>
        <authorList>
            <person name="Tully B.J."/>
            <person name="Wheat C.G."/>
            <person name="Glazer B.T."/>
            <person name="Huber J.A."/>
        </authorList>
    </citation>
    <scope>NUCLEOTIDE SEQUENCE [LARGE SCALE GENOMIC DNA]</scope>
</reference>
<dbReference type="Proteomes" id="UP000218113">
    <property type="component" value="Unassembled WGS sequence"/>
</dbReference>
<dbReference type="InterPro" id="IPR038592">
    <property type="entry name" value="CheD-like_sf"/>
</dbReference>
<proteinExistence type="inferred from homology"/>
<dbReference type="EMBL" id="NVSR01000002">
    <property type="protein sequence ID" value="PCI30736.1"/>
    <property type="molecule type" value="Genomic_DNA"/>
</dbReference>